<dbReference type="InterPro" id="IPR039422">
    <property type="entry name" value="MarR/SlyA-like"/>
</dbReference>
<dbReference type="Proteomes" id="UP001235712">
    <property type="component" value="Unassembled WGS sequence"/>
</dbReference>
<dbReference type="InterPro" id="IPR036388">
    <property type="entry name" value="WH-like_DNA-bd_sf"/>
</dbReference>
<protein>
    <submittedName>
        <fullName evidence="2">DNA-binding MarR family transcriptional regulator</fullName>
    </submittedName>
</protein>
<dbReference type="Pfam" id="PF12802">
    <property type="entry name" value="MarR_2"/>
    <property type="match status" value="1"/>
</dbReference>
<dbReference type="SUPFAM" id="SSF46785">
    <property type="entry name" value="Winged helix' DNA-binding domain"/>
    <property type="match status" value="1"/>
</dbReference>
<reference evidence="2 3" key="1">
    <citation type="submission" date="2023-07" db="EMBL/GenBank/DDBJ databases">
        <title>Sequencing the genomes of 1000 actinobacteria strains.</title>
        <authorList>
            <person name="Klenk H.-P."/>
        </authorList>
    </citation>
    <scope>NUCLEOTIDE SEQUENCE [LARGE SCALE GENOMIC DNA]</scope>
    <source>
        <strain evidence="2 3">DSM 44388</strain>
    </source>
</reference>
<evidence type="ECO:0000313" key="2">
    <source>
        <dbReference type="EMBL" id="MDP9826339.1"/>
    </source>
</evidence>
<organism evidence="2 3">
    <name type="scientific">Kineosporia succinea</name>
    <dbReference type="NCBI Taxonomy" id="84632"/>
    <lineage>
        <taxon>Bacteria</taxon>
        <taxon>Bacillati</taxon>
        <taxon>Actinomycetota</taxon>
        <taxon>Actinomycetes</taxon>
        <taxon>Kineosporiales</taxon>
        <taxon>Kineosporiaceae</taxon>
        <taxon>Kineosporia</taxon>
    </lineage>
</organism>
<dbReference type="InterPro" id="IPR000835">
    <property type="entry name" value="HTH_MarR-typ"/>
</dbReference>
<name>A0ABT9P0Y8_9ACTN</name>
<proteinExistence type="predicted"/>
<feature type="domain" description="HTH marR-type" evidence="1">
    <location>
        <begin position="9"/>
        <end position="141"/>
    </location>
</feature>
<dbReference type="PANTHER" id="PTHR33164:SF43">
    <property type="entry name" value="HTH-TYPE TRANSCRIPTIONAL REPRESSOR YETL"/>
    <property type="match status" value="1"/>
</dbReference>
<dbReference type="Gene3D" id="1.10.10.10">
    <property type="entry name" value="Winged helix-like DNA-binding domain superfamily/Winged helix DNA-binding domain"/>
    <property type="match status" value="1"/>
</dbReference>
<dbReference type="SMART" id="SM00347">
    <property type="entry name" value="HTH_MARR"/>
    <property type="match status" value="1"/>
</dbReference>
<accession>A0ABT9P0Y8</accession>
<keyword evidence="2" id="KW-0238">DNA-binding</keyword>
<dbReference type="GO" id="GO:0003677">
    <property type="term" value="F:DNA binding"/>
    <property type="evidence" value="ECO:0007669"/>
    <property type="project" value="UniProtKB-KW"/>
</dbReference>
<sequence>MTPVPRTPQPSPGFLLMTIGRTIRVEVEAGLREHGTSLRHLSALGHLSREPGLSYSELGRRAGVTAQSMQATLRQLEELGGVERRTLPGRGRTAELVVTPAGQELIATGFRVMREVEQKVLAPLDDEQRQALTALLFPVLTGGGSL</sequence>
<evidence type="ECO:0000259" key="1">
    <source>
        <dbReference type="PROSITE" id="PS50995"/>
    </source>
</evidence>
<evidence type="ECO:0000313" key="3">
    <source>
        <dbReference type="Proteomes" id="UP001235712"/>
    </source>
</evidence>
<dbReference type="EMBL" id="JAUSQZ010000001">
    <property type="protein sequence ID" value="MDP9826339.1"/>
    <property type="molecule type" value="Genomic_DNA"/>
</dbReference>
<dbReference type="RefSeq" id="WP_307241041.1">
    <property type="nucleotide sequence ID" value="NZ_JAUSQZ010000001.1"/>
</dbReference>
<gene>
    <name evidence="2" type="ORF">J2S57_002088</name>
</gene>
<dbReference type="InterPro" id="IPR036390">
    <property type="entry name" value="WH_DNA-bd_sf"/>
</dbReference>
<keyword evidence="3" id="KW-1185">Reference proteome</keyword>
<dbReference type="PROSITE" id="PS50995">
    <property type="entry name" value="HTH_MARR_2"/>
    <property type="match status" value="1"/>
</dbReference>
<dbReference type="PANTHER" id="PTHR33164">
    <property type="entry name" value="TRANSCRIPTIONAL REGULATOR, MARR FAMILY"/>
    <property type="match status" value="1"/>
</dbReference>
<comment type="caution">
    <text evidence="2">The sequence shown here is derived from an EMBL/GenBank/DDBJ whole genome shotgun (WGS) entry which is preliminary data.</text>
</comment>